<sequence>MKKQSLIDYLDDGVQNLDFDGTLAWNWLKHERAFELEMEFYVENQNGHKIIDLDDTESVEPIITFDDAILLYDQTKPFDFDQEDYLVTLGFNGKKGWTKGKTDAFLDVLQDTLDNGESDLLDFVSDDSIQTFNLKWDEVEFQKQLEARKDETQQLNYPKF</sequence>
<reference evidence="1 2" key="1">
    <citation type="journal article" date="2015" name="Genome Announc.">
        <title>Expanding the biotechnology potential of lactobacilli through comparative genomics of 213 strains and associated genera.</title>
        <authorList>
            <person name="Sun Z."/>
            <person name="Harris H.M."/>
            <person name="McCann A."/>
            <person name="Guo C."/>
            <person name="Argimon S."/>
            <person name="Zhang W."/>
            <person name="Yang X."/>
            <person name="Jeffery I.B."/>
            <person name="Cooney J.C."/>
            <person name="Kagawa T.F."/>
            <person name="Liu W."/>
            <person name="Song Y."/>
            <person name="Salvetti E."/>
            <person name="Wrobel A."/>
            <person name="Rasinkangas P."/>
            <person name="Parkhill J."/>
            <person name="Rea M.C."/>
            <person name="O'Sullivan O."/>
            <person name="Ritari J."/>
            <person name="Douillard F.P."/>
            <person name="Paul Ross R."/>
            <person name="Yang R."/>
            <person name="Briner A.E."/>
            <person name="Felis G.E."/>
            <person name="de Vos W.M."/>
            <person name="Barrangou R."/>
            <person name="Klaenhammer T.R."/>
            <person name="Caufield P.W."/>
            <person name="Cui Y."/>
            <person name="Zhang H."/>
            <person name="O'Toole P.W."/>
        </authorList>
    </citation>
    <scope>NUCLEOTIDE SEQUENCE [LARGE SCALE GENOMIC DNA]</scope>
    <source>
        <strain evidence="1 2">DSM 20653</strain>
    </source>
</reference>
<evidence type="ECO:0000313" key="1">
    <source>
        <dbReference type="EMBL" id="KRM51957.1"/>
    </source>
</evidence>
<accession>A0A0R1ZCC3</accession>
<dbReference type="RefSeq" id="WP_057906984.1">
    <property type="nucleotide sequence ID" value="NZ_AYYZ01000029.1"/>
</dbReference>
<dbReference type="AlphaFoldDB" id="A0A0R1ZCC3"/>
<name>A0A0R1ZCC3_9LACO</name>
<dbReference type="PATRIC" id="fig|1423820.4.peg.1176"/>
<dbReference type="Pfam" id="PF11217">
    <property type="entry name" value="DUF3013"/>
    <property type="match status" value="1"/>
</dbReference>
<comment type="caution">
    <text evidence="1">The sequence shown here is derived from an EMBL/GenBank/DDBJ whole genome shotgun (WGS) entry which is preliminary data.</text>
</comment>
<dbReference type="EMBL" id="AYYZ01000029">
    <property type="protein sequence ID" value="KRM51957.1"/>
    <property type="molecule type" value="Genomic_DNA"/>
</dbReference>
<dbReference type="STRING" id="1423820.FC64_GL001151"/>
<dbReference type="Gene3D" id="3.40.50.11250">
    <property type="entry name" value="Protein of unknown function DUF3013"/>
    <property type="match status" value="1"/>
</dbReference>
<evidence type="ECO:0000313" key="2">
    <source>
        <dbReference type="Proteomes" id="UP000051291"/>
    </source>
</evidence>
<proteinExistence type="predicted"/>
<protein>
    <recommendedName>
        <fullName evidence="3">DUF3013 domain-containing protein</fullName>
    </recommendedName>
</protein>
<dbReference type="InterPro" id="IPR021380">
    <property type="entry name" value="DUF3013"/>
</dbReference>
<evidence type="ECO:0008006" key="3">
    <source>
        <dbReference type="Google" id="ProtNLM"/>
    </source>
</evidence>
<keyword evidence="2" id="KW-1185">Reference proteome</keyword>
<organism evidence="1 2">
    <name type="scientific">Ligilactobacillus araffinosus DSM 20653</name>
    <dbReference type="NCBI Taxonomy" id="1423820"/>
    <lineage>
        <taxon>Bacteria</taxon>
        <taxon>Bacillati</taxon>
        <taxon>Bacillota</taxon>
        <taxon>Bacilli</taxon>
        <taxon>Lactobacillales</taxon>
        <taxon>Lactobacillaceae</taxon>
        <taxon>Ligilactobacillus</taxon>
    </lineage>
</organism>
<gene>
    <name evidence="1" type="ORF">FC64_GL001151</name>
</gene>
<dbReference type="Proteomes" id="UP000051291">
    <property type="component" value="Unassembled WGS sequence"/>
</dbReference>